<evidence type="ECO:0000313" key="3">
    <source>
        <dbReference type="RefSeq" id="XP_026192478.1"/>
    </source>
</evidence>
<name>A0A6P6RX58_9EIME</name>
<keyword evidence="2" id="KW-1185">Reference proteome</keyword>
<dbReference type="GeneID" id="113147153"/>
<proteinExistence type="predicted"/>
<reference evidence="3" key="1">
    <citation type="submission" date="2025-08" db="UniProtKB">
        <authorList>
            <consortium name="RefSeq"/>
        </authorList>
    </citation>
    <scope>IDENTIFICATION</scope>
</reference>
<dbReference type="AlphaFoldDB" id="A0A6P6RX58"/>
<feature type="compositionally biased region" description="Low complexity" evidence="1">
    <location>
        <begin position="487"/>
        <end position="496"/>
    </location>
</feature>
<feature type="region of interest" description="Disordered" evidence="1">
    <location>
        <begin position="145"/>
        <end position="190"/>
    </location>
</feature>
<dbReference type="PANTHER" id="PTHR23270">
    <property type="entry name" value="PROGRAMMED CELL DEATH PROTEIN 11 PRE-RRNA PROCESSING PROTEIN RRP5"/>
    <property type="match status" value="1"/>
</dbReference>
<sequence>MDAAYQQGDFPRAAPFRKQQQQQQQQQQQKRRDRSGQKPPEDGASASYLGGSRSSKDSEGGRSQLSFPFLNPAAQPQQSVPQEDDASSLDVLGADEAAAASAAALKGTLKEGTLMLGIVAEIHTSELLLQLPYGRMGCVPRSHTLEPQQQQPYAQDQRQQKQHQQKQHQQKQHQQKQHQQKQHQQKQQPETAYEQQLLQRFFVSQMLPCVITGVPSSSSGSSCGAYELSLRPSLCNAGLSLDVLQRGMILAATVASVEEHGVLLCLGVRCKGGSGSPPAAAVRAFLPREQHLLLQQRDNAVLLPGSLVAVALQEVNVAAKTVICAAPLALSSLSASLSAAEERGGGEGTGGAAVAASPLFAPVDLQQPLAWESASPGLLAECRVTRVLMPSSAAKRKKASGEGSALKCMTLAAEDLPLVEGFELRCFASMRAVVLHPHIAHAGMLREQQRQQELLQLRSSLGSTKRKSKATSGREERLRGGSGDEGSSGSLPPGDDSNTDNDSEQQKQQQLDEWLLRLCNKQQPRVYGRIVAVLPQQRTVFVSLLPHIVGWEQQQLLRLLPVHLVLPGTRVKASLPLLRSCSGSGSCSGGSSSGCRALLPLHKLQQQLLLRKDGLTGSGEQEEATAAAAWGADSGRESSARFAVVRIPPSLDAAAGGGSRSKRKREQQQGQQQLIRRCRVLFVHWLDFEIIAAAAEPLLSESLLSPLDAHPGEVLVGTVLKAVKALHEQTNGKHKQQLQLQRVEQQKSGLLIR</sequence>
<dbReference type="GO" id="GO:0003723">
    <property type="term" value="F:RNA binding"/>
    <property type="evidence" value="ECO:0007669"/>
    <property type="project" value="TreeGrafter"/>
</dbReference>
<gene>
    <name evidence="3" type="primary">LOC113147153</name>
</gene>
<accession>A0A6P6RX58</accession>
<evidence type="ECO:0000313" key="2">
    <source>
        <dbReference type="Proteomes" id="UP000515125"/>
    </source>
</evidence>
<feature type="region of interest" description="Disordered" evidence="1">
    <location>
        <begin position="1"/>
        <end position="87"/>
    </location>
</feature>
<feature type="region of interest" description="Disordered" evidence="1">
    <location>
        <begin position="651"/>
        <end position="670"/>
    </location>
</feature>
<feature type="compositionally biased region" description="Low complexity" evidence="1">
    <location>
        <begin position="19"/>
        <end position="28"/>
    </location>
</feature>
<dbReference type="PANTHER" id="PTHR23270:SF10">
    <property type="entry name" value="PROTEIN RRP5 HOMOLOG"/>
    <property type="match status" value="1"/>
</dbReference>
<dbReference type="GO" id="GO:0032040">
    <property type="term" value="C:small-subunit processome"/>
    <property type="evidence" value="ECO:0007669"/>
    <property type="project" value="TreeGrafter"/>
</dbReference>
<dbReference type="Gene3D" id="2.40.50.140">
    <property type="entry name" value="Nucleic acid-binding proteins"/>
    <property type="match status" value="1"/>
</dbReference>
<dbReference type="InterPro" id="IPR045209">
    <property type="entry name" value="Rrp5"/>
</dbReference>
<dbReference type="OrthoDB" id="412781at2759"/>
<feature type="compositionally biased region" description="Low complexity" evidence="1">
    <location>
        <begin position="148"/>
        <end position="157"/>
    </location>
</feature>
<organism evidence="2 3">
    <name type="scientific">Cyclospora cayetanensis</name>
    <dbReference type="NCBI Taxonomy" id="88456"/>
    <lineage>
        <taxon>Eukaryota</taxon>
        <taxon>Sar</taxon>
        <taxon>Alveolata</taxon>
        <taxon>Apicomplexa</taxon>
        <taxon>Conoidasida</taxon>
        <taxon>Coccidia</taxon>
        <taxon>Eucoccidiorida</taxon>
        <taxon>Eimeriorina</taxon>
        <taxon>Eimeriidae</taxon>
        <taxon>Cyclospora</taxon>
    </lineage>
</organism>
<dbReference type="InterPro" id="IPR012340">
    <property type="entry name" value="NA-bd_OB-fold"/>
</dbReference>
<feature type="region of interest" description="Disordered" evidence="1">
    <location>
        <begin position="458"/>
        <end position="507"/>
    </location>
</feature>
<dbReference type="GO" id="GO:0006364">
    <property type="term" value="P:rRNA processing"/>
    <property type="evidence" value="ECO:0007669"/>
    <property type="project" value="InterPro"/>
</dbReference>
<dbReference type="RefSeq" id="XP_026192478.1">
    <property type="nucleotide sequence ID" value="XM_026336693.1"/>
</dbReference>
<dbReference type="Proteomes" id="UP000515125">
    <property type="component" value="Unplaced"/>
</dbReference>
<protein>
    <submittedName>
        <fullName evidence="3">Uncharacterized protein LOC113147153</fullName>
    </submittedName>
</protein>
<feature type="compositionally biased region" description="Basic residues" evidence="1">
    <location>
        <begin position="160"/>
        <end position="184"/>
    </location>
</feature>
<evidence type="ECO:0000256" key="1">
    <source>
        <dbReference type="SAM" id="MobiDB-lite"/>
    </source>
</evidence>